<dbReference type="Proteomes" id="UP001283361">
    <property type="component" value="Unassembled WGS sequence"/>
</dbReference>
<reference evidence="3" key="1">
    <citation type="journal article" date="2023" name="G3 (Bethesda)">
        <title>A reference genome for the long-term kleptoplast-retaining sea slug Elysia crispata morphotype clarki.</title>
        <authorList>
            <person name="Eastman K.E."/>
            <person name="Pendleton A.L."/>
            <person name="Shaikh M.A."/>
            <person name="Suttiyut T."/>
            <person name="Ogas R."/>
            <person name="Tomko P."/>
            <person name="Gavelis G."/>
            <person name="Widhalm J.R."/>
            <person name="Wisecaver J.H."/>
        </authorList>
    </citation>
    <scope>NUCLEOTIDE SEQUENCE</scope>
    <source>
        <strain evidence="3">ECLA1</strain>
    </source>
</reference>
<evidence type="ECO:0000256" key="2">
    <source>
        <dbReference type="SAM" id="MobiDB-lite"/>
    </source>
</evidence>
<gene>
    <name evidence="3" type="ORF">RRG08_011218</name>
</gene>
<accession>A0AAE0XRB8</accession>
<feature type="region of interest" description="Disordered" evidence="2">
    <location>
        <begin position="267"/>
        <end position="301"/>
    </location>
</feature>
<feature type="region of interest" description="Disordered" evidence="2">
    <location>
        <begin position="1"/>
        <end position="93"/>
    </location>
</feature>
<evidence type="ECO:0000313" key="4">
    <source>
        <dbReference type="Proteomes" id="UP001283361"/>
    </source>
</evidence>
<feature type="compositionally biased region" description="Polar residues" evidence="2">
    <location>
        <begin position="29"/>
        <end position="44"/>
    </location>
</feature>
<feature type="compositionally biased region" description="Low complexity" evidence="2">
    <location>
        <begin position="598"/>
        <end position="610"/>
    </location>
</feature>
<organism evidence="3 4">
    <name type="scientific">Elysia crispata</name>
    <name type="common">lettuce slug</name>
    <dbReference type="NCBI Taxonomy" id="231223"/>
    <lineage>
        <taxon>Eukaryota</taxon>
        <taxon>Metazoa</taxon>
        <taxon>Spiralia</taxon>
        <taxon>Lophotrochozoa</taxon>
        <taxon>Mollusca</taxon>
        <taxon>Gastropoda</taxon>
        <taxon>Heterobranchia</taxon>
        <taxon>Euthyneura</taxon>
        <taxon>Panpulmonata</taxon>
        <taxon>Sacoglossa</taxon>
        <taxon>Placobranchoidea</taxon>
        <taxon>Plakobranchidae</taxon>
        <taxon>Elysia</taxon>
    </lineage>
</organism>
<feature type="compositionally biased region" description="Polar residues" evidence="2">
    <location>
        <begin position="342"/>
        <end position="380"/>
    </location>
</feature>
<feature type="compositionally biased region" description="Basic residues" evidence="2">
    <location>
        <begin position="81"/>
        <end position="90"/>
    </location>
</feature>
<feature type="coiled-coil region" evidence="1">
    <location>
        <begin position="791"/>
        <end position="825"/>
    </location>
</feature>
<feature type="compositionally biased region" description="Basic and acidic residues" evidence="2">
    <location>
        <begin position="544"/>
        <end position="569"/>
    </location>
</feature>
<keyword evidence="4" id="KW-1185">Reference proteome</keyword>
<dbReference type="EMBL" id="JAWDGP010007838">
    <property type="protein sequence ID" value="KAK3703352.1"/>
    <property type="molecule type" value="Genomic_DNA"/>
</dbReference>
<comment type="caution">
    <text evidence="3">The sequence shown here is derived from an EMBL/GenBank/DDBJ whole genome shotgun (WGS) entry which is preliminary data.</text>
</comment>
<feature type="compositionally biased region" description="Basic and acidic residues" evidence="2">
    <location>
        <begin position="271"/>
        <end position="287"/>
    </location>
</feature>
<evidence type="ECO:0000256" key="1">
    <source>
        <dbReference type="SAM" id="Coils"/>
    </source>
</evidence>
<evidence type="ECO:0000313" key="3">
    <source>
        <dbReference type="EMBL" id="KAK3703352.1"/>
    </source>
</evidence>
<dbReference type="Pfam" id="PF13097">
    <property type="entry name" value="CENP-U"/>
    <property type="match status" value="1"/>
</dbReference>
<feature type="region of interest" description="Disordered" evidence="2">
    <location>
        <begin position="442"/>
        <end position="490"/>
    </location>
</feature>
<name>A0AAE0XRB8_9GAST</name>
<feature type="region of interest" description="Disordered" evidence="2">
    <location>
        <begin position="342"/>
        <end position="426"/>
    </location>
</feature>
<feature type="compositionally biased region" description="Polar residues" evidence="2">
    <location>
        <begin position="388"/>
        <end position="401"/>
    </location>
</feature>
<dbReference type="AlphaFoldDB" id="A0AAE0XRB8"/>
<feature type="compositionally biased region" description="Low complexity" evidence="2">
    <location>
        <begin position="513"/>
        <end position="525"/>
    </location>
</feature>
<feature type="compositionally biased region" description="Basic and acidic residues" evidence="2">
    <location>
        <begin position="456"/>
        <end position="468"/>
    </location>
</feature>
<dbReference type="InterPro" id="IPR025214">
    <property type="entry name" value="CENP-U"/>
</dbReference>
<feature type="region of interest" description="Disordered" evidence="2">
    <location>
        <begin position="512"/>
        <end position="649"/>
    </location>
</feature>
<keyword evidence="1" id="KW-0175">Coiled coil</keyword>
<feature type="region of interest" description="Disordered" evidence="2">
    <location>
        <begin position="117"/>
        <end position="152"/>
    </location>
</feature>
<feature type="compositionally biased region" description="Low complexity" evidence="2">
    <location>
        <begin position="446"/>
        <end position="455"/>
    </location>
</feature>
<feature type="compositionally biased region" description="Polar residues" evidence="2">
    <location>
        <begin position="417"/>
        <end position="426"/>
    </location>
</feature>
<protein>
    <submittedName>
        <fullName evidence="3">Uncharacterized protein</fullName>
    </submittedName>
</protein>
<proteinExistence type="predicted"/>
<sequence>MKSSPRPPRRFSRWQTTKRTFVLGGIGPKTTQSSSNQEPKNSNIHVAEKERDQAVLHTGPIDKASDNDFESDSLLNSQRPVKPKHVRRLRLNSSQLSADKIDGLSQTEENVAAKVQSQNQNPLATNGINISHEPTPSTSPHKSAAVSRSTGKLNRQFLSKSLARTSSNSEIHDELDEISSGHDRNMQAQTELSLRQSNVKQNIKEHKENINEVISENKSDSSLVNQEADMVDLNLGSRDSKSASCLAPRETLQEVVIISERNSINNSNASAEHDSLSARTSLRDRSKLKSSSDLMEMRQYPEKYLKSVKKSTNISSERDAKKNSGAATLKQDVKLKEISVNETSDSSLIETNNQPLAHTSRKSSGLHNSNKILNKTGTNCEQDHKSPEISQMHSTFQAQVHSQRRLSAGKKVETDKSQQSNGVDSQNAISLFLENNSSINKDLASRKSQSRQSRLSAERSNECSHSSRESFGGRSLRNRSELPTPESLQEKRQYPLSFYSSKIRAEILNANVSSKSKSSKNTSQSQFPNHARSKAGNSPNTSKRGLENKTDFSLEQANEKEVMRKEKVSLRAKHQKDKMEPSNKVIGKGQAMKRAETSKNLSSKMKLLSSAQPISLPRQLDKRRKLHDQSRQLDTQDEENHCSTQESQDDLWRIAPLSENTVKTVRTQKNGAAQTKNRTISAIDETLHVPRNKVQRKRKLVDQLSQVADEEKGQKRKQDDFSRKVLLWCEEGQSRSAADVTAYDVIFQAALDVEKELSDSAEDRHSQKLVKNVFSGFKRNLKTMITRELKLKMLEKEVREKRRKCKKLRNDVAEKQADGLRLEQEITSLETDKGSDLQRISNWMRGFTRLSQRVHADEEFQSE</sequence>